<comment type="similarity">
    <text evidence="2 10 11">Belongs to the universal ribosomal protein uL22 family.</text>
</comment>
<dbReference type="HAMAP" id="MF_01331_B">
    <property type="entry name" value="Ribosomal_uL22_B"/>
    <property type="match status" value="1"/>
</dbReference>
<keyword evidence="5 10" id="KW-0694">RNA-binding</keyword>
<dbReference type="RefSeq" id="WP_368847347.1">
    <property type="nucleotide sequence ID" value="NZ_CP194411.1"/>
</dbReference>
<evidence type="ECO:0000256" key="4">
    <source>
        <dbReference type="ARBA" id="ARBA00022730"/>
    </source>
</evidence>
<dbReference type="PROSITE" id="PS00464">
    <property type="entry name" value="RIBOSOMAL_L22"/>
    <property type="match status" value="1"/>
</dbReference>
<dbReference type="InterPro" id="IPR047867">
    <property type="entry name" value="Ribosomal_uL22_bac/org-type"/>
</dbReference>
<dbReference type="SUPFAM" id="SSF54843">
    <property type="entry name" value="Ribosomal protein L22"/>
    <property type="match status" value="1"/>
</dbReference>
<keyword evidence="7 10" id="KW-0687">Ribonucleoprotein</keyword>
<name>A0ABV3X5Z1_9FIRM</name>
<dbReference type="Gene3D" id="3.90.470.10">
    <property type="entry name" value="Ribosomal protein L22/L17"/>
    <property type="match status" value="1"/>
</dbReference>
<dbReference type="NCBIfam" id="TIGR01044">
    <property type="entry name" value="rplV_bact"/>
    <property type="match status" value="1"/>
</dbReference>
<comment type="function">
    <text evidence="8">This protein binds specifically to 23S rRNA; its binding is stimulated by other ribosomal proteins, e.g. L4, L17, and L20. It is important during the early stages of 50S assembly. It makes multiple contacts with different domains of the 23S rRNA in the assembled 50S subunit and ribosome.</text>
</comment>
<keyword evidence="6 10" id="KW-0689">Ribosomal protein</keyword>
<evidence type="ECO:0000256" key="6">
    <source>
        <dbReference type="ARBA" id="ARBA00022980"/>
    </source>
</evidence>
<accession>A0ABV3X5Z1</accession>
<protein>
    <recommendedName>
        <fullName evidence="9 10">Large ribosomal subunit protein uL22</fullName>
    </recommendedName>
</protein>
<evidence type="ECO:0000256" key="11">
    <source>
        <dbReference type="RuleBase" id="RU004005"/>
    </source>
</evidence>
<dbReference type="Pfam" id="PF00237">
    <property type="entry name" value="Ribosomal_L22"/>
    <property type="match status" value="1"/>
</dbReference>
<dbReference type="InterPro" id="IPR005727">
    <property type="entry name" value="Ribosomal_uL22_bac/chlpt-type"/>
</dbReference>
<evidence type="ECO:0000256" key="8">
    <source>
        <dbReference type="ARBA" id="ARBA00025084"/>
    </source>
</evidence>
<dbReference type="PANTHER" id="PTHR13501:SF8">
    <property type="entry name" value="LARGE RIBOSOMAL SUBUNIT PROTEIN UL22M"/>
    <property type="match status" value="1"/>
</dbReference>
<comment type="function">
    <text evidence="10 13">This protein binds specifically to 23S rRNA; its binding is stimulated by other ribosomal proteins, e.g., L4, L17, and L20. It is important during the early stages of 50S assembly. It makes multiple contacts with different domains of the 23S rRNA in the assembled 50S subunit and ribosome.</text>
</comment>
<evidence type="ECO:0000256" key="7">
    <source>
        <dbReference type="ARBA" id="ARBA00023274"/>
    </source>
</evidence>
<comment type="function">
    <text evidence="1 10">The globular domain of the protein is located near the polypeptide exit tunnel on the outside of the subunit, while an extended beta-hairpin is found that lines the wall of the exit tunnel in the center of the 70S ribosome.</text>
</comment>
<evidence type="ECO:0000256" key="5">
    <source>
        <dbReference type="ARBA" id="ARBA00022884"/>
    </source>
</evidence>
<sequence length="110" mass="12323">MEAKATAKYVRIAPRKVRVVMDLIRGKNIADAFAILKFTPKVGADVIEKVLKSAVSNAENNFDMNVDNLYVKTAFVDQGPTLKRIHPRSRGQAFKILKRTSHVTVAVEER</sequence>
<keyword evidence="4 10" id="KW-0699">rRNA-binding</keyword>
<evidence type="ECO:0000256" key="1">
    <source>
        <dbReference type="ARBA" id="ARBA00003478"/>
    </source>
</evidence>
<dbReference type="GO" id="GO:0005840">
    <property type="term" value="C:ribosome"/>
    <property type="evidence" value="ECO:0007669"/>
    <property type="project" value="UniProtKB-KW"/>
</dbReference>
<evidence type="ECO:0000256" key="9">
    <source>
        <dbReference type="ARBA" id="ARBA00035207"/>
    </source>
</evidence>
<proteinExistence type="inferred from homology"/>
<dbReference type="EMBL" id="JARVLH010000005">
    <property type="protein sequence ID" value="MEX5285615.1"/>
    <property type="molecule type" value="Genomic_DNA"/>
</dbReference>
<dbReference type="Proteomes" id="UP001559623">
    <property type="component" value="Unassembled WGS sequence"/>
</dbReference>
<comment type="caution">
    <text evidence="14">The sequence shown here is derived from an EMBL/GenBank/DDBJ whole genome shotgun (WGS) entry which is preliminary data.</text>
</comment>
<evidence type="ECO:0000313" key="14">
    <source>
        <dbReference type="EMBL" id="MEX5285615.1"/>
    </source>
</evidence>
<evidence type="ECO:0000313" key="15">
    <source>
        <dbReference type="Proteomes" id="UP001559623"/>
    </source>
</evidence>
<comment type="subunit">
    <text evidence="3 10 12">Part of the 50S ribosomal subunit.</text>
</comment>
<organism evidence="14 15">
    <name type="scientific">Selenomonas sputigena</name>
    <dbReference type="NCBI Taxonomy" id="69823"/>
    <lineage>
        <taxon>Bacteria</taxon>
        <taxon>Bacillati</taxon>
        <taxon>Bacillota</taxon>
        <taxon>Negativicutes</taxon>
        <taxon>Selenomonadales</taxon>
        <taxon>Selenomonadaceae</taxon>
        <taxon>Selenomonas</taxon>
    </lineage>
</organism>
<evidence type="ECO:0000256" key="10">
    <source>
        <dbReference type="HAMAP-Rule" id="MF_01331"/>
    </source>
</evidence>
<dbReference type="CDD" id="cd00336">
    <property type="entry name" value="Ribosomal_L22"/>
    <property type="match status" value="1"/>
</dbReference>
<dbReference type="InterPro" id="IPR018260">
    <property type="entry name" value="Ribosomal_uL22_CS"/>
</dbReference>
<dbReference type="PANTHER" id="PTHR13501">
    <property type="entry name" value="CHLOROPLAST 50S RIBOSOMAL PROTEIN L22-RELATED"/>
    <property type="match status" value="1"/>
</dbReference>
<evidence type="ECO:0000256" key="2">
    <source>
        <dbReference type="ARBA" id="ARBA00009451"/>
    </source>
</evidence>
<dbReference type="InterPro" id="IPR001063">
    <property type="entry name" value="Ribosomal_uL22"/>
</dbReference>
<reference evidence="14 15" key="1">
    <citation type="submission" date="2023-04" db="EMBL/GenBank/DDBJ databases">
        <title>Genome Sequence of Selenomonas sputigena ATCC 33150.</title>
        <authorList>
            <person name="Miller D.P."/>
            <person name="Anvari S."/>
            <person name="Polson S.W."/>
            <person name="Macdonald M."/>
            <person name="Mcdowell J.V."/>
        </authorList>
    </citation>
    <scope>NUCLEOTIDE SEQUENCE [LARGE SCALE GENOMIC DNA]</scope>
    <source>
        <strain evidence="14 15">ATCC 33150</strain>
    </source>
</reference>
<evidence type="ECO:0000256" key="13">
    <source>
        <dbReference type="RuleBase" id="RU004008"/>
    </source>
</evidence>
<gene>
    <name evidence="10 14" type="primary">rplV</name>
    <name evidence="14" type="ORF">QCO44_08210</name>
</gene>
<keyword evidence="15" id="KW-1185">Reference proteome</keyword>
<evidence type="ECO:0000256" key="12">
    <source>
        <dbReference type="RuleBase" id="RU004006"/>
    </source>
</evidence>
<dbReference type="InterPro" id="IPR036394">
    <property type="entry name" value="Ribosomal_uL22_sf"/>
</dbReference>
<evidence type="ECO:0000256" key="3">
    <source>
        <dbReference type="ARBA" id="ARBA00011838"/>
    </source>
</evidence>